<sequence>MKSLREWQKALGAAAERKFPDSGWSESDRLASIRRQLEDVEAALKVESGEVRSDDHAHQDPNHRIAALIADILILAEERGADIESELEKVLAWFERRD</sequence>
<evidence type="ECO:0008006" key="3">
    <source>
        <dbReference type="Google" id="ProtNLM"/>
    </source>
</evidence>
<evidence type="ECO:0000313" key="1">
    <source>
        <dbReference type="EMBL" id="OGG51689.1"/>
    </source>
</evidence>
<proteinExistence type="predicted"/>
<evidence type="ECO:0000313" key="2">
    <source>
        <dbReference type="Proteomes" id="UP000176445"/>
    </source>
</evidence>
<reference evidence="1 2" key="1">
    <citation type="journal article" date="2016" name="Nat. Commun.">
        <title>Thousands of microbial genomes shed light on interconnected biogeochemical processes in an aquifer system.</title>
        <authorList>
            <person name="Anantharaman K."/>
            <person name="Brown C.T."/>
            <person name="Hug L.A."/>
            <person name="Sharon I."/>
            <person name="Castelle C.J."/>
            <person name="Probst A.J."/>
            <person name="Thomas B.C."/>
            <person name="Singh A."/>
            <person name="Wilkins M.J."/>
            <person name="Karaoz U."/>
            <person name="Brodie E.L."/>
            <person name="Williams K.H."/>
            <person name="Hubbard S.S."/>
            <person name="Banfield J.F."/>
        </authorList>
    </citation>
    <scope>NUCLEOTIDE SEQUENCE [LARGE SCALE GENOMIC DNA]</scope>
</reference>
<organism evidence="1 2">
    <name type="scientific">Candidatus Kaiserbacteria bacterium RIFCSPHIGHO2_01_FULL_54_36b</name>
    <dbReference type="NCBI Taxonomy" id="1798483"/>
    <lineage>
        <taxon>Bacteria</taxon>
        <taxon>Candidatus Kaiseribacteriota</taxon>
    </lineage>
</organism>
<dbReference type="Proteomes" id="UP000176445">
    <property type="component" value="Unassembled WGS sequence"/>
</dbReference>
<dbReference type="EMBL" id="MFKW01000019">
    <property type="protein sequence ID" value="OGG51689.1"/>
    <property type="molecule type" value="Genomic_DNA"/>
</dbReference>
<gene>
    <name evidence="1" type="ORF">A2704_05220</name>
</gene>
<dbReference type="AlphaFoldDB" id="A0A1F6CR75"/>
<protein>
    <recommendedName>
        <fullName evidence="3">NTP pyrophosphohydrolase MazG putative catalytic core domain-containing protein</fullName>
    </recommendedName>
</protein>
<accession>A0A1F6CR75</accession>
<comment type="caution">
    <text evidence="1">The sequence shown here is derived from an EMBL/GenBank/DDBJ whole genome shotgun (WGS) entry which is preliminary data.</text>
</comment>
<name>A0A1F6CR75_9BACT</name>